<evidence type="ECO:0000313" key="3">
    <source>
        <dbReference type="Proteomes" id="UP000071641"/>
    </source>
</evidence>
<dbReference type="STRING" id="1796497.GCE9029_01126"/>
<proteinExistence type="predicted"/>
<gene>
    <name evidence="2" type="ORF">GCE9029_01126</name>
</gene>
<evidence type="ECO:0000313" key="2">
    <source>
        <dbReference type="EMBL" id="CZF78904.1"/>
    </source>
</evidence>
<dbReference type="EMBL" id="FIZX01000001">
    <property type="protein sequence ID" value="CZF78904.1"/>
    <property type="molecule type" value="Genomic_DNA"/>
</dbReference>
<name>A0A128EXM4_9GAMM</name>
<dbReference type="OrthoDB" id="5815145at2"/>
<dbReference type="Pfam" id="PF11205">
    <property type="entry name" value="DUF2987"/>
    <property type="match status" value="1"/>
</dbReference>
<dbReference type="Proteomes" id="UP000071641">
    <property type="component" value="Unassembled WGS sequence"/>
</dbReference>
<dbReference type="InterPro" id="IPR021370">
    <property type="entry name" value="DUF2987"/>
</dbReference>
<keyword evidence="1" id="KW-0732">Signal</keyword>
<keyword evidence="3" id="KW-1185">Reference proteome</keyword>
<sequence length="214" mass="23710">MIKGLTAVLLAAVISSPVAAAQVKFSYSKLYTQLKHNYGENHPDVKIGYFMVSPSTGATCQITKAWMTKKEHYEEFDIPASQELPLPIDNHLRKVNPDVFIETAGDQACDISFQVLAKNSFGTEVTEEEVSNLVPQMTTMMQDLGGMFASWFMPEVEGVTVHFADTLPELKTSEGRIINVEGKVAVIRADELKSGERVFFPEAPLKVTPWIPQS</sequence>
<protein>
    <recommendedName>
        <fullName evidence="4">DUF2987 domain-containing protein</fullName>
    </recommendedName>
</protein>
<accession>A0A128EXM4</accession>
<dbReference type="AlphaFoldDB" id="A0A128EXM4"/>
<organism evidence="2 3">
    <name type="scientific">Grimontia celer</name>
    <dbReference type="NCBI Taxonomy" id="1796497"/>
    <lineage>
        <taxon>Bacteria</taxon>
        <taxon>Pseudomonadati</taxon>
        <taxon>Pseudomonadota</taxon>
        <taxon>Gammaproteobacteria</taxon>
        <taxon>Vibrionales</taxon>
        <taxon>Vibrionaceae</taxon>
        <taxon>Grimontia</taxon>
    </lineage>
</organism>
<feature type="signal peptide" evidence="1">
    <location>
        <begin position="1"/>
        <end position="20"/>
    </location>
</feature>
<feature type="chain" id="PRO_5007281800" description="DUF2987 domain-containing protein" evidence="1">
    <location>
        <begin position="21"/>
        <end position="214"/>
    </location>
</feature>
<evidence type="ECO:0008006" key="4">
    <source>
        <dbReference type="Google" id="ProtNLM"/>
    </source>
</evidence>
<reference evidence="3" key="1">
    <citation type="submission" date="2016-02" db="EMBL/GenBank/DDBJ databases">
        <authorList>
            <person name="Rodrigo-Torres Lidia"/>
            <person name="Arahal R.David."/>
        </authorList>
    </citation>
    <scope>NUCLEOTIDE SEQUENCE [LARGE SCALE GENOMIC DNA]</scope>
    <source>
        <strain evidence="3">CECT 9029</strain>
    </source>
</reference>
<evidence type="ECO:0000256" key="1">
    <source>
        <dbReference type="SAM" id="SignalP"/>
    </source>
</evidence>
<dbReference type="RefSeq" id="WP_062661557.1">
    <property type="nucleotide sequence ID" value="NZ_FIZX01000001.1"/>
</dbReference>